<name>A0A1C3EDC1_9GAMM</name>
<keyword evidence="2" id="KW-1185">Reference proteome</keyword>
<dbReference type="AlphaFoldDB" id="A0A1C3EDC1"/>
<reference evidence="1 2" key="1">
    <citation type="submission" date="2016-05" db="EMBL/GenBank/DDBJ databases">
        <title>Genomic Taxonomy of the Vibrionaceae.</title>
        <authorList>
            <person name="Gomez-Gil B."/>
            <person name="Enciso-Ibarra J."/>
        </authorList>
    </citation>
    <scope>NUCLEOTIDE SEQUENCE [LARGE SCALE GENOMIC DNA]</scope>
    <source>
        <strain evidence="1 2">CAIM 1920</strain>
    </source>
</reference>
<dbReference type="RefSeq" id="WP_068904718.1">
    <property type="nucleotide sequence ID" value="NZ_JBHUIF010000029.1"/>
</dbReference>
<gene>
    <name evidence="1" type="ORF">A8L45_17820</name>
</gene>
<dbReference type="Proteomes" id="UP000094936">
    <property type="component" value="Unassembled WGS sequence"/>
</dbReference>
<protein>
    <submittedName>
        <fullName evidence="1">Uncharacterized protein</fullName>
    </submittedName>
</protein>
<evidence type="ECO:0000313" key="2">
    <source>
        <dbReference type="Proteomes" id="UP000094936"/>
    </source>
</evidence>
<organism evidence="1 2">
    <name type="scientific">Veronia pacifica</name>
    <dbReference type="NCBI Taxonomy" id="1080227"/>
    <lineage>
        <taxon>Bacteria</taxon>
        <taxon>Pseudomonadati</taxon>
        <taxon>Pseudomonadota</taxon>
        <taxon>Gammaproteobacteria</taxon>
        <taxon>Vibrionales</taxon>
        <taxon>Vibrionaceae</taxon>
        <taxon>Veronia</taxon>
    </lineage>
</organism>
<dbReference type="EMBL" id="LYBM01000039">
    <property type="protein sequence ID" value="ODA31219.1"/>
    <property type="molecule type" value="Genomic_DNA"/>
</dbReference>
<sequence>MKIVSFNAPEKQHVPDGVSPEVEVAHLPGAIPITAADVSTYHMSRFLSGQRQSGMIRGSAMYGANTSGEHVVFSRLAPFFTSPLGFSPAPFKQGFGVRGFGLRYVSPLNLGHNHGQSFGVPFETPIHKRSISNYIPSGENPRFRSHFMDNDRYNSSHFLPAKSEGEDKNR</sequence>
<accession>A0A1C3EDC1</accession>
<comment type="caution">
    <text evidence="1">The sequence shown here is derived from an EMBL/GenBank/DDBJ whole genome shotgun (WGS) entry which is preliminary data.</text>
</comment>
<evidence type="ECO:0000313" key="1">
    <source>
        <dbReference type="EMBL" id="ODA31219.1"/>
    </source>
</evidence>
<proteinExistence type="predicted"/>